<reference evidence="2" key="1">
    <citation type="submission" date="2022-03" db="EMBL/GenBank/DDBJ databases">
        <authorList>
            <person name="Sayadi A."/>
        </authorList>
    </citation>
    <scope>NUCLEOTIDE SEQUENCE</scope>
</reference>
<evidence type="ECO:0000313" key="2">
    <source>
        <dbReference type="EMBL" id="CAH1956834.1"/>
    </source>
</evidence>
<dbReference type="AlphaFoldDB" id="A0A9P0NS59"/>
<sequence>VAAAEQYILSRSQLGSQHEHNDSENQPRNDFQCMPHNENDSTTQPTSINDMIWTKMDNEATHSLLSLRDKGRCKHKVTPLNLEDSMDIDETTSGSVQNEIEERQPDDTDSEETQLGPSTSTPVSRFKKKLQRFSENVEAAFGTRTRLRSDTNDSDTE</sequence>
<feature type="compositionally biased region" description="Polar residues" evidence="1">
    <location>
        <begin position="113"/>
        <end position="123"/>
    </location>
</feature>
<dbReference type="Proteomes" id="UP001152888">
    <property type="component" value="Unassembled WGS sequence"/>
</dbReference>
<dbReference type="OrthoDB" id="6610952at2759"/>
<name>A0A9P0NS59_ACAOB</name>
<keyword evidence="3" id="KW-1185">Reference proteome</keyword>
<feature type="compositionally biased region" description="Basic and acidic residues" evidence="1">
    <location>
        <begin position="17"/>
        <end position="27"/>
    </location>
</feature>
<feature type="region of interest" description="Disordered" evidence="1">
    <location>
        <begin position="78"/>
        <end position="126"/>
    </location>
</feature>
<evidence type="ECO:0000313" key="3">
    <source>
        <dbReference type="Proteomes" id="UP001152888"/>
    </source>
</evidence>
<gene>
    <name evidence="2" type="ORF">ACAOBT_LOCUS1743</name>
</gene>
<feature type="non-terminal residue" evidence="2">
    <location>
        <position position="157"/>
    </location>
</feature>
<proteinExistence type="predicted"/>
<organism evidence="2 3">
    <name type="scientific">Acanthoscelides obtectus</name>
    <name type="common">Bean weevil</name>
    <name type="synonym">Bruchus obtectus</name>
    <dbReference type="NCBI Taxonomy" id="200917"/>
    <lineage>
        <taxon>Eukaryota</taxon>
        <taxon>Metazoa</taxon>
        <taxon>Ecdysozoa</taxon>
        <taxon>Arthropoda</taxon>
        <taxon>Hexapoda</taxon>
        <taxon>Insecta</taxon>
        <taxon>Pterygota</taxon>
        <taxon>Neoptera</taxon>
        <taxon>Endopterygota</taxon>
        <taxon>Coleoptera</taxon>
        <taxon>Polyphaga</taxon>
        <taxon>Cucujiformia</taxon>
        <taxon>Chrysomeloidea</taxon>
        <taxon>Chrysomelidae</taxon>
        <taxon>Bruchinae</taxon>
        <taxon>Bruchini</taxon>
        <taxon>Acanthoscelides</taxon>
    </lineage>
</organism>
<accession>A0A9P0NS59</accession>
<protein>
    <submittedName>
        <fullName evidence="2">Uncharacterized protein</fullName>
    </submittedName>
</protein>
<dbReference type="EMBL" id="CAKOFQ010006667">
    <property type="protein sequence ID" value="CAH1956834.1"/>
    <property type="molecule type" value="Genomic_DNA"/>
</dbReference>
<evidence type="ECO:0000256" key="1">
    <source>
        <dbReference type="SAM" id="MobiDB-lite"/>
    </source>
</evidence>
<comment type="caution">
    <text evidence="2">The sequence shown here is derived from an EMBL/GenBank/DDBJ whole genome shotgun (WGS) entry which is preliminary data.</text>
</comment>
<feature type="region of interest" description="Disordered" evidence="1">
    <location>
        <begin position="1"/>
        <end position="46"/>
    </location>
</feature>